<organism evidence="1 2">
    <name type="scientific">Obba rivulosa</name>
    <dbReference type="NCBI Taxonomy" id="1052685"/>
    <lineage>
        <taxon>Eukaryota</taxon>
        <taxon>Fungi</taxon>
        <taxon>Dikarya</taxon>
        <taxon>Basidiomycota</taxon>
        <taxon>Agaricomycotina</taxon>
        <taxon>Agaricomycetes</taxon>
        <taxon>Polyporales</taxon>
        <taxon>Gelatoporiaceae</taxon>
        <taxon>Obba</taxon>
    </lineage>
</organism>
<proteinExistence type="predicted"/>
<evidence type="ECO:0000313" key="2">
    <source>
        <dbReference type="Proteomes" id="UP000250043"/>
    </source>
</evidence>
<name>A0A8E2AJ60_9APHY</name>
<evidence type="ECO:0000313" key="1">
    <source>
        <dbReference type="EMBL" id="OCH84364.1"/>
    </source>
</evidence>
<sequence>MSSNCRHRLHTTRHWLSDHGNSFKFGTVRDSIRLSATVLVVEKKEGARISVPLRLRYTRNTAATSPANTRVVVCQRANNLPRAVQHSGFTRLQART</sequence>
<accession>A0A8E2AJ60</accession>
<gene>
    <name evidence="1" type="ORF">OBBRIDRAFT_413465</name>
</gene>
<dbReference type="EMBL" id="KV722683">
    <property type="protein sequence ID" value="OCH84364.1"/>
    <property type="molecule type" value="Genomic_DNA"/>
</dbReference>
<keyword evidence="2" id="KW-1185">Reference proteome</keyword>
<reference evidence="1 2" key="1">
    <citation type="submission" date="2016-07" db="EMBL/GenBank/DDBJ databases">
        <title>Draft genome of the white-rot fungus Obba rivulosa 3A-2.</title>
        <authorList>
            <consortium name="DOE Joint Genome Institute"/>
            <person name="Miettinen O."/>
            <person name="Riley R."/>
            <person name="Acob R."/>
            <person name="Barry K."/>
            <person name="Cullen D."/>
            <person name="De Vries R."/>
            <person name="Hainaut M."/>
            <person name="Hatakka A."/>
            <person name="Henrissat B."/>
            <person name="Hilden K."/>
            <person name="Kuo R."/>
            <person name="Labutti K."/>
            <person name="Lipzen A."/>
            <person name="Makela M.R."/>
            <person name="Sandor L."/>
            <person name="Spatafora J.W."/>
            <person name="Grigoriev I.V."/>
            <person name="Hibbett D.S."/>
        </authorList>
    </citation>
    <scope>NUCLEOTIDE SEQUENCE [LARGE SCALE GENOMIC DNA]</scope>
    <source>
        <strain evidence="1 2">3A-2</strain>
    </source>
</reference>
<protein>
    <submittedName>
        <fullName evidence="1">Uncharacterized protein</fullName>
    </submittedName>
</protein>
<dbReference type="AlphaFoldDB" id="A0A8E2AJ60"/>
<dbReference type="Proteomes" id="UP000250043">
    <property type="component" value="Unassembled WGS sequence"/>
</dbReference>